<accession>A0A250XHJ0</accession>
<feature type="compositionally biased region" description="Polar residues" evidence="1">
    <location>
        <begin position="148"/>
        <end position="159"/>
    </location>
</feature>
<dbReference type="Proteomes" id="UP000232323">
    <property type="component" value="Unassembled WGS sequence"/>
</dbReference>
<evidence type="ECO:0000256" key="2">
    <source>
        <dbReference type="SAM" id="Phobius"/>
    </source>
</evidence>
<evidence type="ECO:0000313" key="3">
    <source>
        <dbReference type="EMBL" id="GAX82392.1"/>
    </source>
</evidence>
<dbReference type="AlphaFoldDB" id="A0A250XHJ0"/>
<keyword evidence="2" id="KW-0812">Transmembrane</keyword>
<organism evidence="3 4">
    <name type="scientific">Chlamydomonas eustigma</name>
    <dbReference type="NCBI Taxonomy" id="1157962"/>
    <lineage>
        <taxon>Eukaryota</taxon>
        <taxon>Viridiplantae</taxon>
        <taxon>Chlorophyta</taxon>
        <taxon>core chlorophytes</taxon>
        <taxon>Chlorophyceae</taxon>
        <taxon>CS clade</taxon>
        <taxon>Chlamydomonadales</taxon>
        <taxon>Chlamydomonadaceae</taxon>
        <taxon>Chlamydomonas</taxon>
    </lineage>
</organism>
<keyword evidence="4" id="KW-1185">Reference proteome</keyword>
<evidence type="ECO:0008006" key="5">
    <source>
        <dbReference type="Google" id="ProtNLM"/>
    </source>
</evidence>
<feature type="region of interest" description="Disordered" evidence="1">
    <location>
        <begin position="349"/>
        <end position="387"/>
    </location>
</feature>
<feature type="transmembrane region" description="Helical" evidence="2">
    <location>
        <begin position="233"/>
        <end position="253"/>
    </location>
</feature>
<reference evidence="3 4" key="1">
    <citation type="submission" date="2017-08" db="EMBL/GenBank/DDBJ databases">
        <title>Acidophilic green algal genome provides insights into adaptation to an acidic environment.</title>
        <authorList>
            <person name="Hirooka S."/>
            <person name="Hirose Y."/>
            <person name="Kanesaki Y."/>
            <person name="Higuchi S."/>
            <person name="Fujiwara T."/>
            <person name="Onuma R."/>
            <person name="Era A."/>
            <person name="Ohbayashi R."/>
            <person name="Uzuka A."/>
            <person name="Nozaki H."/>
            <person name="Yoshikawa H."/>
            <person name="Miyagishima S.Y."/>
        </authorList>
    </citation>
    <scope>NUCLEOTIDE SEQUENCE [LARGE SCALE GENOMIC DNA]</scope>
    <source>
        <strain evidence="3 4">NIES-2499</strain>
    </source>
</reference>
<gene>
    <name evidence="3" type="ORF">CEUSTIGMA_g9820.t1</name>
</gene>
<keyword evidence="2" id="KW-0472">Membrane</keyword>
<sequence>MMALYKASRPMLTIAVVAFEILAFIRFYQLNDLGSSDTITLLAQPTCLHLSTFPSPPSCTIGDIAEYEYLYCRQEDVTTSSAGPENWSQWSTPDPVILLPSNPPTPSGLSENVAVSFMSDPTQDFNLSLACPQINSIGPKEDKDTNRANDSSCLGTQSMPVYPEHQMDVPTMEGTNNATQRLDFNLVTPQVGESVLSSEEELLVQAVQSAADSIYLYQSLISKMSSLFDNRTSLIMCALFLTAIFLPAALLIWQQRRSCLDGLQVRGCAMHLFDRSPSSDVQTPLQTPLREGFLPEHYDPELDSMEEIELGGADSFFAFPMPPISMAKAAALCLPTPLASVLFTGSKATRSRSRASSPVPQLSEAVQNDVPQLPDSTPRLVGGTSTKKKKPVLVEDTENKVNNEVAEDMLGYIAEDIAFVGGEEVGLRSGRKGRRAVSKSPLTTATAQLINSAQKVVASATRSALKRAGGRRLLDDDERNVSDQLYHKFETEVQGEDAHMPSAITDIAMNTMSDTKRISTRRSSTRRTPT</sequence>
<keyword evidence="2" id="KW-1133">Transmembrane helix</keyword>
<dbReference type="EMBL" id="BEGY01000080">
    <property type="protein sequence ID" value="GAX82392.1"/>
    <property type="molecule type" value="Genomic_DNA"/>
</dbReference>
<comment type="caution">
    <text evidence="3">The sequence shown here is derived from an EMBL/GenBank/DDBJ whole genome shotgun (WGS) entry which is preliminary data.</text>
</comment>
<feature type="compositionally biased region" description="Polar residues" evidence="1">
    <location>
        <begin position="358"/>
        <end position="370"/>
    </location>
</feature>
<evidence type="ECO:0000256" key="1">
    <source>
        <dbReference type="SAM" id="MobiDB-lite"/>
    </source>
</evidence>
<proteinExistence type="predicted"/>
<name>A0A250XHJ0_9CHLO</name>
<feature type="region of interest" description="Disordered" evidence="1">
    <location>
        <begin position="136"/>
        <end position="160"/>
    </location>
</feature>
<evidence type="ECO:0000313" key="4">
    <source>
        <dbReference type="Proteomes" id="UP000232323"/>
    </source>
</evidence>
<protein>
    <recommendedName>
        <fullName evidence="5">Transmembrane protein</fullName>
    </recommendedName>
</protein>